<dbReference type="InterPro" id="IPR036100">
    <property type="entry name" value="QueA_sf"/>
</dbReference>
<dbReference type="EMBL" id="CASHTH010000801">
    <property type="protein sequence ID" value="CAI8007894.1"/>
    <property type="molecule type" value="Genomic_DNA"/>
</dbReference>
<keyword evidence="4" id="KW-0808">Transferase</keyword>
<keyword evidence="3" id="KW-0963">Cytoplasm</keyword>
<dbReference type="AlphaFoldDB" id="A0AA35RAZ0"/>
<dbReference type="PANTHER" id="PTHR30307">
    <property type="entry name" value="S-ADENOSYLMETHIONINE:TRNA RIBOSYLTRANSFERASE-ISOMERASE"/>
    <property type="match status" value="1"/>
</dbReference>
<evidence type="ECO:0000313" key="7">
    <source>
        <dbReference type="EMBL" id="CAI8007894.1"/>
    </source>
</evidence>
<dbReference type="InterPro" id="IPR042118">
    <property type="entry name" value="QueA_dom1"/>
</dbReference>
<dbReference type="InterPro" id="IPR003699">
    <property type="entry name" value="QueA"/>
</dbReference>
<dbReference type="Proteomes" id="UP001174909">
    <property type="component" value="Unassembled WGS sequence"/>
</dbReference>
<dbReference type="GO" id="GO:0005737">
    <property type="term" value="C:cytoplasm"/>
    <property type="evidence" value="ECO:0007669"/>
    <property type="project" value="UniProtKB-SubCell"/>
</dbReference>
<comment type="subcellular location">
    <subcellularLocation>
        <location evidence="1">Cytoplasm</location>
    </subcellularLocation>
</comment>
<reference evidence="7" key="1">
    <citation type="submission" date="2023-03" db="EMBL/GenBank/DDBJ databases">
        <authorList>
            <person name="Steffen K."/>
            <person name="Cardenas P."/>
        </authorList>
    </citation>
    <scope>NUCLEOTIDE SEQUENCE</scope>
</reference>
<dbReference type="FunFam" id="3.40.1780.10:FF:000001">
    <property type="entry name" value="S-adenosylmethionine:tRNA ribosyltransferase-isomerase"/>
    <property type="match status" value="1"/>
</dbReference>
<evidence type="ECO:0000256" key="5">
    <source>
        <dbReference type="ARBA" id="ARBA00022691"/>
    </source>
</evidence>
<sequence length="225" mass="25079">MGENESVEAEVLSIGEEGIRRIRLSAESGIDRLGEMPLPPYIHQRLSDPERYQTVYSRQPGSVAAPTAGLHFTPGLLDAMRDKGVETAFVTLHVGLDTFRPVSEDDPTEHAIHTEYYEMPEETAAALTRARAEGRSIIAVGTTSVRTLEQVGRDRAASGQADLFILPGHRFRLVDGMITNFHLPRSSLVMLVSAFAGRERILAAYREAIEERYRFYSFGDAMLIW</sequence>
<dbReference type="Pfam" id="PF02547">
    <property type="entry name" value="Queuosine_synth"/>
    <property type="match status" value="1"/>
</dbReference>
<proteinExistence type="predicted"/>
<evidence type="ECO:0000256" key="2">
    <source>
        <dbReference type="ARBA" id="ARBA00011245"/>
    </source>
</evidence>
<dbReference type="InterPro" id="IPR042119">
    <property type="entry name" value="QueA_dom2"/>
</dbReference>
<keyword evidence="8" id="KW-1185">Reference proteome</keyword>
<evidence type="ECO:0000256" key="6">
    <source>
        <dbReference type="ARBA" id="ARBA00022785"/>
    </source>
</evidence>
<dbReference type="GO" id="GO:0051075">
    <property type="term" value="F:S-adenosylmethionine:tRNA ribosyltransferase-isomerase activity"/>
    <property type="evidence" value="ECO:0007669"/>
    <property type="project" value="TreeGrafter"/>
</dbReference>
<keyword evidence="5" id="KW-0949">S-adenosyl-L-methionine</keyword>
<gene>
    <name evidence="7" type="ORF">GBAR_LOCUS5466</name>
</gene>
<dbReference type="Gene3D" id="2.40.10.240">
    <property type="entry name" value="QueA-like"/>
    <property type="match status" value="1"/>
</dbReference>
<dbReference type="SUPFAM" id="SSF111337">
    <property type="entry name" value="QueA-like"/>
    <property type="match status" value="1"/>
</dbReference>
<evidence type="ECO:0000313" key="8">
    <source>
        <dbReference type="Proteomes" id="UP001174909"/>
    </source>
</evidence>
<organism evidence="7 8">
    <name type="scientific">Geodia barretti</name>
    <name type="common">Barrett's horny sponge</name>
    <dbReference type="NCBI Taxonomy" id="519541"/>
    <lineage>
        <taxon>Eukaryota</taxon>
        <taxon>Metazoa</taxon>
        <taxon>Porifera</taxon>
        <taxon>Demospongiae</taxon>
        <taxon>Heteroscleromorpha</taxon>
        <taxon>Tetractinellida</taxon>
        <taxon>Astrophorina</taxon>
        <taxon>Geodiidae</taxon>
        <taxon>Geodia</taxon>
    </lineage>
</organism>
<comment type="caution">
    <text evidence="7">The sequence shown here is derived from an EMBL/GenBank/DDBJ whole genome shotgun (WGS) entry which is preliminary data.</text>
</comment>
<comment type="subunit">
    <text evidence="2">Monomer.</text>
</comment>
<name>A0AA35RAZ0_GEOBA</name>
<keyword evidence="6" id="KW-0671">Queuosine biosynthesis</keyword>
<dbReference type="NCBIfam" id="TIGR00113">
    <property type="entry name" value="queA"/>
    <property type="match status" value="1"/>
</dbReference>
<evidence type="ECO:0000256" key="4">
    <source>
        <dbReference type="ARBA" id="ARBA00022679"/>
    </source>
</evidence>
<protein>
    <submittedName>
        <fullName evidence="7">S-adenosylmethionine:tRNA ribosyltransferase-isomerase</fullName>
    </submittedName>
</protein>
<evidence type="ECO:0000256" key="1">
    <source>
        <dbReference type="ARBA" id="ARBA00004496"/>
    </source>
</evidence>
<dbReference type="Gene3D" id="3.40.1780.10">
    <property type="entry name" value="QueA-like"/>
    <property type="match status" value="1"/>
</dbReference>
<dbReference type="GO" id="GO:0008616">
    <property type="term" value="P:tRNA queuosine(34) biosynthetic process"/>
    <property type="evidence" value="ECO:0007669"/>
    <property type="project" value="UniProtKB-KW"/>
</dbReference>
<dbReference type="PANTHER" id="PTHR30307:SF0">
    <property type="entry name" value="S-ADENOSYLMETHIONINE:TRNA RIBOSYLTRANSFERASE-ISOMERASE"/>
    <property type="match status" value="1"/>
</dbReference>
<accession>A0AA35RAZ0</accession>
<evidence type="ECO:0000256" key="3">
    <source>
        <dbReference type="ARBA" id="ARBA00022490"/>
    </source>
</evidence>